<keyword evidence="2" id="KW-0472">Membrane</keyword>
<dbReference type="Proteomes" id="UP001238496">
    <property type="component" value="Unassembled WGS sequence"/>
</dbReference>
<keyword evidence="1" id="KW-0175">Coiled coil</keyword>
<keyword evidence="2" id="KW-1133">Transmembrane helix</keyword>
<evidence type="ECO:0000256" key="2">
    <source>
        <dbReference type="SAM" id="Phobius"/>
    </source>
</evidence>
<gene>
    <name evidence="3" type="ORF">J2045_004645</name>
</gene>
<dbReference type="EMBL" id="JAUSUW010000026">
    <property type="protein sequence ID" value="MDQ0423590.1"/>
    <property type="molecule type" value="Genomic_DNA"/>
</dbReference>
<name>A0ABU0GDZ6_9HYPH</name>
<organism evidence="3 4">
    <name type="scientific">Peteryoungia aggregata LMG 23059</name>
    <dbReference type="NCBI Taxonomy" id="1368425"/>
    <lineage>
        <taxon>Bacteria</taxon>
        <taxon>Pseudomonadati</taxon>
        <taxon>Pseudomonadota</taxon>
        <taxon>Alphaproteobacteria</taxon>
        <taxon>Hyphomicrobiales</taxon>
        <taxon>Rhizobiaceae</taxon>
        <taxon>Peteryoungia</taxon>
    </lineage>
</organism>
<feature type="coiled-coil region" evidence="1">
    <location>
        <begin position="227"/>
        <end position="275"/>
    </location>
</feature>
<sequence>MQQIPDAPEFLDHSEIDALGNETLPLPKYIDLSFFSHKTRKSTQLVGNESESNSYKAKREWMQFDFNELLYVTDLIIDATGYDDYHEVELSYIEFISNSTKTDVAKYVNGQFRFAIGRFIGGFGLRPSSSWTKDSRLTAIRVEGLQQQDFSAVVSLYNDVSDYKIRVEEHLNGYLARAKEADSKFKTLNANIEKIEAKITVRSEELGNIEAELARADALLETRKKEIAVAESLKRTLLDENQSARNNVNALRQASENFSKEISDKEAQLRALKNDINLFPADLSGYVSQGASNARMYYWLSIVPLLVVVFVTARLFFNSEKFIDFAAIESFDVYNYIVSRLPYVLVSLAILAVSYAILNRLISEIIGINRRRQDLFKISIIATDISYASQTNLDLDEEQIFSLRTQVKMELLKEHLRRHIGEDFQFNHPKSWMTKIVSKFANGMDRDSATDKAQE</sequence>
<dbReference type="RefSeq" id="WP_307377713.1">
    <property type="nucleotide sequence ID" value="NZ_JAUSUW010000026.1"/>
</dbReference>
<feature type="transmembrane region" description="Helical" evidence="2">
    <location>
        <begin position="337"/>
        <end position="362"/>
    </location>
</feature>
<reference evidence="3 4" key="1">
    <citation type="submission" date="2023-07" db="EMBL/GenBank/DDBJ databases">
        <title>Genomic Encyclopedia of Type Strains, Phase IV (KMG-IV): sequencing the most valuable type-strain genomes for metagenomic binning, comparative biology and taxonomic classification.</title>
        <authorList>
            <person name="Goeker M."/>
        </authorList>
    </citation>
    <scope>NUCLEOTIDE SEQUENCE [LARGE SCALE GENOMIC DNA]</scope>
    <source>
        <strain evidence="3 4">DSM 1111</strain>
    </source>
</reference>
<evidence type="ECO:0000313" key="4">
    <source>
        <dbReference type="Proteomes" id="UP001238496"/>
    </source>
</evidence>
<comment type="caution">
    <text evidence="3">The sequence shown here is derived from an EMBL/GenBank/DDBJ whole genome shotgun (WGS) entry which is preliminary data.</text>
</comment>
<keyword evidence="4" id="KW-1185">Reference proteome</keyword>
<feature type="transmembrane region" description="Helical" evidence="2">
    <location>
        <begin position="297"/>
        <end position="317"/>
    </location>
</feature>
<evidence type="ECO:0000313" key="3">
    <source>
        <dbReference type="EMBL" id="MDQ0423590.1"/>
    </source>
</evidence>
<keyword evidence="2" id="KW-0812">Transmembrane</keyword>
<evidence type="ECO:0000256" key="1">
    <source>
        <dbReference type="SAM" id="Coils"/>
    </source>
</evidence>
<dbReference type="InterPro" id="IPR027417">
    <property type="entry name" value="P-loop_NTPase"/>
</dbReference>
<dbReference type="Gene3D" id="3.40.50.300">
    <property type="entry name" value="P-loop containing nucleotide triphosphate hydrolases"/>
    <property type="match status" value="1"/>
</dbReference>
<accession>A0ABU0GDZ6</accession>
<protein>
    <submittedName>
        <fullName evidence="3">Uncharacterized protein</fullName>
    </submittedName>
</protein>
<proteinExistence type="predicted"/>